<accession>A0A1T4MRX7</accession>
<evidence type="ECO:0000313" key="3">
    <source>
        <dbReference type="Proteomes" id="UP000190395"/>
    </source>
</evidence>
<evidence type="ECO:0000259" key="1">
    <source>
        <dbReference type="Pfam" id="PF01863"/>
    </source>
</evidence>
<name>A0A1T4MRX7_9SPIR</name>
<dbReference type="CDD" id="cd07344">
    <property type="entry name" value="M48_yhfN_like"/>
    <property type="match status" value="1"/>
</dbReference>
<dbReference type="PANTHER" id="PTHR30399">
    <property type="entry name" value="UNCHARACTERIZED PROTEIN YGJP"/>
    <property type="match status" value="1"/>
</dbReference>
<proteinExistence type="predicted"/>
<dbReference type="Proteomes" id="UP000190395">
    <property type="component" value="Unassembled WGS sequence"/>
</dbReference>
<keyword evidence="3" id="KW-1185">Reference proteome</keyword>
<dbReference type="Gene3D" id="3.30.2010.10">
    <property type="entry name" value="Metalloproteases ('zincins'), catalytic domain"/>
    <property type="match status" value="1"/>
</dbReference>
<dbReference type="STRING" id="225004.SAMN02745152_00964"/>
<dbReference type="Pfam" id="PF01863">
    <property type="entry name" value="YgjP-like"/>
    <property type="match status" value="1"/>
</dbReference>
<sequence length="185" mass="21785">MRSIRLHVNRFGEVVCTASFLESEQKIQKFIEEKKDWIEKSVQKVKKSRQNSASLNPDGVAAKSGFLSSDRIRGQSNFKYSALWKKSALKNFMQSAGRLSSFFEKKALPEFTVKGRSMHSMWGNCNTKNKTITLSWELFNFPQECIDYVVFHEMTHFLYIYHDKNFYSYIERYMPDFRKIAKNLS</sequence>
<protein>
    <recommendedName>
        <fullName evidence="1">YgjP-like metallopeptidase domain-containing protein</fullName>
    </recommendedName>
</protein>
<dbReference type="EMBL" id="FUXC01000004">
    <property type="protein sequence ID" value="SJZ69468.1"/>
    <property type="molecule type" value="Genomic_DNA"/>
</dbReference>
<dbReference type="InterPro" id="IPR002725">
    <property type="entry name" value="YgjP-like_metallopeptidase"/>
</dbReference>
<reference evidence="2 3" key="1">
    <citation type="submission" date="2017-02" db="EMBL/GenBank/DDBJ databases">
        <authorList>
            <person name="Peterson S.W."/>
        </authorList>
    </citation>
    <scope>NUCLEOTIDE SEQUENCE [LARGE SCALE GENOMIC DNA]</scope>
    <source>
        <strain evidence="2 3">ATCC BAA-909</strain>
    </source>
</reference>
<dbReference type="InterPro" id="IPR053136">
    <property type="entry name" value="UTP_pyrophosphatase-like"/>
</dbReference>
<dbReference type="AlphaFoldDB" id="A0A1T4MRX7"/>
<evidence type="ECO:0000313" key="2">
    <source>
        <dbReference type="EMBL" id="SJZ69468.1"/>
    </source>
</evidence>
<gene>
    <name evidence="2" type="ORF">SAMN02745152_00964</name>
</gene>
<dbReference type="PANTHER" id="PTHR30399:SF1">
    <property type="entry name" value="UTP PYROPHOSPHATASE"/>
    <property type="match status" value="1"/>
</dbReference>
<feature type="domain" description="YgjP-like metallopeptidase" evidence="1">
    <location>
        <begin position="84"/>
        <end position="184"/>
    </location>
</feature>
<organism evidence="2 3">
    <name type="scientific">Treponema berlinense</name>
    <dbReference type="NCBI Taxonomy" id="225004"/>
    <lineage>
        <taxon>Bacteria</taxon>
        <taxon>Pseudomonadati</taxon>
        <taxon>Spirochaetota</taxon>
        <taxon>Spirochaetia</taxon>
        <taxon>Spirochaetales</taxon>
        <taxon>Treponemataceae</taxon>
        <taxon>Treponema</taxon>
    </lineage>
</organism>